<evidence type="ECO:0000313" key="1">
    <source>
        <dbReference type="EMBL" id="CDG39269.1"/>
    </source>
</evidence>
<dbReference type="eggNOG" id="COG2913">
    <property type="taxonomic scope" value="Bacteria"/>
</dbReference>
<comment type="caution">
    <text evidence="1">The sequence shown here is derived from an EMBL/GenBank/DDBJ whole genome shotgun (WGS) entry which is preliminary data.</text>
</comment>
<accession>A0A060QDT7</accession>
<gene>
    <name evidence="1" type="ORF">ASAP_1224</name>
</gene>
<evidence type="ECO:0000313" key="2">
    <source>
        <dbReference type="Proteomes" id="UP000027583"/>
    </source>
</evidence>
<dbReference type="Proteomes" id="UP000027583">
    <property type="component" value="Unassembled WGS sequence"/>
</dbReference>
<reference evidence="1 2" key="2">
    <citation type="journal article" date="2014" name="PLoS ONE">
        <title>Evolution of mitochondria reconstructed from the energy metabolism of living bacteria.</title>
        <authorList>
            <person name="Degli Esposti M."/>
            <person name="Chouaia B."/>
            <person name="Comandatore F."/>
            <person name="Crotti E."/>
            <person name="Sassera D."/>
            <person name="Lievens P.M."/>
            <person name="Daffonchio D."/>
            <person name="Bandi C."/>
        </authorList>
    </citation>
    <scope>NUCLEOTIDE SEQUENCE [LARGE SCALE GENOMIC DNA]</scope>
    <source>
        <strain evidence="1 2">SF2.1</strain>
    </source>
</reference>
<dbReference type="AlphaFoldDB" id="A0A060QDT7"/>
<reference evidence="1 2" key="1">
    <citation type="journal article" date="2014" name="Genome Biol. Evol.">
        <title>Acetic acid bacteria genomes reveal functional traits for adaptation to life in insect guts.</title>
        <authorList>
            <person name="Chouaia B."/>
            <person name="Gaiarsa S."/>
            <person name="Crotti E."/>
            <person name="Comandatore F."/>
            <person name="Degli Esposti M."/>
            <person name="Ricci I."/>
            <person name="Alma A."/>
            <person name="Favia G."/>
            <person name="Bandi C."/>
            <person name="Daffonchio D."/>
        </authorList>
    </citation>
    <scope>NUCLEOTIDE SEQUENCE [LARGE SCALE GENOMIC DNA]</scope>
    <source>
        <strain evidence="1 2">SF2.1</strain>
    </source>
</reference>
<dbReference type="Pfam" id="PF12098">
    <property type="entry name" value="DUF3574"/>
    <property type="match status" value="1"/>
</dbReference>
<dbReference type="EMBL" id="CBLX010000009">
    <property type="protein sequence ID" value="CDG39269.1"/>
    <property type="molecule type" value="Genomic_DNA"/>
</dbReference>
<evidence type="ECO:0008006" key="3">
    <source>
        <dbReference type="Google" id="ProtNLM"/>
    </source>
</evidence>
<protein>
    <recommendedName>
        <fullName evidence="3">DUF3574 domain-containing protein</fullName>
    </recommendedName>
</protein>
<dbReference type="InterPro" id="IPR021957">
    <property type="entry name" value="DUF3574"/>
</dbReference>
<organism evidence="1 2">
    <name type="scientific">Asaia bogorensis</name>
    <dbReference type="NCBI Taxonomy" id="91915"/>
    <lineage>
        <taxon>Bacteria</taxon>
        <taxon>Pseudomonadati</taxon>
        <taxon>Pseudomonadota</taxon>
        <taxon>Alphaproteobacteria</taxon>
        <taxon>Acetobacterales</taxon>
        <taxon>Acetobacteraceae</taxon>
        <taxon>Asaia</taxon>
    </lineage>
</organism>
<name>A0A060QDT7_9PROT</name>
<proteinExistence type="predicted"/>
<sequence length="122" mass="13171">MPTSGCMAQNILTNSREMLSITLAFGLTEPGGRAITASEWSDFLAREVTPRFPAGLSVVEAQGQWQDEPGGPVTHEPARLVWILTPRAVTLAPALAAIRDAYRKRFNQQSVGAFIHSGCASF</sequence>